<comment type="caution">
    <text evidence="1">The sequence shown here is derived from an EMBL/GenBank/DDBJ whole genome shotgun (WGS) entry which is preliminary data.</text>
</comment>
<keyword evidence="2" id="KW-1185">Reference proteome</keyword>
<name>A0AAV3PRH4_LITER</name>
<organism evidence="1 2">
    <name type="scientific">Lithospermum erythrorhizon</name>
    <name type="common">Purple gromwell</name>
    <name type="synonym">Lithospermum officinale var. erythrorhizon</name>
    <dbReference type="NCBI Taxonomy" id="34254"/>
    <lineage>
        <taxon>Eukaryota</taxon>
        <taxon>Viridiplantae</taxon>
        <taxon>Streptophyta</taxon>
        <taxon>Embryophyta</taxon>
        <taxon>Tracheophyta</taxon>
        <taxon>Spermatophyta</taxon>
        <taxon>Magnoliopsida</taxon>
        <taxon>eudicotyledons</taxon>
        <taxon>Gunneridae</taxon>
        <taxon>Pentapetalae</taxon>
        <taxon>asterids</taxon>
        <taxon>lamiids</taxon>
        <taxon>Boraginales</taxon>
        <taxon>Boraginaceae</taxon>
        <taxon>Boraginoideae</taxon>
        <taxon>Lithospermeae</taxon>
        <taxon>Lithospermum</taxon>
    </lineage>
</organism>
<accession>A0AAV3PRH4</accession>
<evidence type="ECO:0000313" key="1">
    <source>
        <dbReference type="EMBL" id="GAA0153766.1"/>
    </source>
</evidence>
<proteinExistence type="predicted"/>
<dbReference type="PANTHER" id="PTHR13061">
    <property type="entry name" value="DYNACTIN SUBUNIT P25"/>
    <property type="match status" value="1"/>
</dbReference>
<dbReference type="InterPro" id="IPR011004">
    <property type="entry name" value="Trimer_LpxA-like_sf"/>
</dbReference>
<gene>
    <name evidence="1" type="ORF">LIER_11928</name>
</gene>
<dbReference type="InterPro" id="IPR050484">
    <property type="entry name" value="Transf_Hexapept/Carb_Anhydrase"/>
</dbReference>
<dbReference type="AlphaFoldDB" id="A0AAV3PRH4"/>
<dbReference type="Gene3D" id="2.160.10.10">
    <property type="entry name" value="Hexapeptide repeat proteins"/>
    <property type="match status" value="1"/>
</dbReference>
<evidence type="ECO:0000313" key="2">
    <source>
        <dbReference type="Proteomes" id="UP001454036"/>
    </source>
</evidence>
<dbReference type="SUPFAM" id="SSF51161">
    <property type="entry name" value="Trimeric LpxA-like enzymes"/>
    <property type="match status" value="1"/>
</dbReference>
<protein>
    <submittedName>
        <fullName evidence="1">Microtubule binding motor protein</fullName>
    </submittedName>
</protein>
<reference evidence="1 2" key="1">
    <citation type="submission" date="2024-01" db="EMBL/GenBank/DDBJ databases">
        <title>The complete chloroplast genome sequence of Lithospermum erythrorhizon: insights into the phylogenetic relationship among Boraginaceae species and the maternal lineages of purple gromwells.</title>
        <authorList>
            <person name="Okada T."/>
            <person name="Watanabe K."/>
        </authorList>
    </citation>
    <scope>NUCLEOTIDE SEQUENCE [LARGE SCALE GENOMIC DNA]</scope>
</reference>
<dbReference type="PANTHER" id="PTHR13061:SF50">
    <property type="entry name" value="GAMMA CARBONIC ANHYDRASE 1, MITOCHONDRIAL"/>
    <property type="match status" value="1"/>
</dbReference>
<dbReference type="Proteomes" id="UP001454036">
    <property type="component" value="Unassembled WGS sequence"/>
</dbReference>
<dbReference type="EMBL" id="BAABME010002249">
    <property type="protein sequence ID" value="GAA0153766.1"/>
    <property type="molecule type" value="Genomic_DNA"/>
</dbReference>
<sequence>MWQKSNLSGKVLPTIMGDNVTVGHSAILHGCTVEYEAFVGMGATLLDGVLVEKHSMVAARALVKQNTKIPSGQLIWSNNWSKWSSNLGNGWDIKFSSKSLRRWSS</sequence>